<feature type="region of interest" description="Disordered" evidence="1">
    <location>
        <begin position="1"/>
        <end position="31"/>
    </location>
</feature>
<feature type="compositionally biased region" description="Basic and acidic residues" evidence="1">
    <location>
        <begin position="1"/>
        <end position="12"/>
    </location>
</feature>
<proteinExistence type="predicted"/>
<gene>
    <name evidence="2" type="ORF">SCLCIDRAFT_1211086</name>
</gene>
<organism evidence="2 3">
    <name type="scientific">Scleroderma citrinum Foug A</name>
    <dbReference type="NCBI Taxonomy" id="1036808"/>
    <lineage>
        <taxon>Eukaryota</taxon>
        <taxon>Fungi</taxon>
        <taxon>Dikarya</taxon>
        <taxon>Basidiomycota</taxon>
        <taxon>Agaricomycotina</taxon>
        <taxon>Agaricomycetes</taxon>
        <taxon>Agaricomycetidae</taxon>
        <taxon>Boletales</taxon>
        <taxon>Sclerodermatineae</taxon>
        <taxon>Sclerodermataceae</taxon>
        <taxon>Scleroderma</taxon>
    </lineage>
</organism>
<keyword evidence="3" id="KW-1185">Reference proteome</keyword>
<reference evidence="2 3" key="1">
    <citation type="submission" date="2014-04" db="EMBL/GenBank/DDBJ databases">
        <authorList>
            <consortium name="DOE Joint Genome Institute"/>
            <person name="Kuo A."/>
            <person name="Kohler A."/>
            <person name="Nagy L.G."/>
            <person name="Floudas D."/>
            <person name="Copeland A."/>
            <person name="Barry K.W."/>
            <person name="Cichocki N."/>
            <person name="Veneault-Fourrey C."/>
            <person name="LaButti K."/>
            <person name="Lindquist E.A."/>
            <person name="Lipzen A."/>
            <person name="Lundell T."/>
            <person name="Morin E."/>
            <person name="Murat C."/>
            <person name="Sun H."/>
            <person name="Tunlid A."/>
            <person name="Henrissat B."/>
            <person name="Grigoriev I.V."/>
            <person name="Hibbett D.S."/>
            <person name="Martin F."/>
            <person name="Nordberg H.P."/>
            <person name="Cantor M.N."/>
            <person name="Hua S.X."/>
        </authorList>
    </citation>
    <scope>NUCLEOTIDE SEQUENCE [LARGE SCALE GENOMIC DNA]</scope>
    <source>
        <strain evidence="2 3">Foug A</strain>
    </source>
</reference>
<reference evidence="3" key="2">
    <citation type="submission" date="2015-01" db="EMBL/GenBank/DDBJ databases">
        <title>Evolutionary Origins and Diversification of the Mycorrhizal Mutualists.</title>
        <authorList>
            <consortium name="DOE Joint Genome Institute"/>
            <consortium name="Mycorrhizal Genomics Consortium"/>
            <person name="Kohler A."/>
            <person name="Kuo A."/>
            <person name="Nagy L.G."/>
            <person name="Floudas D."/>
            <person name="Copeland A."/>
            <person name="Barry K.W."/>
            <person name="Cichocki N."/>
            <person name="Veneault-Fourrey C."/>
            <person name="LaButti K."/>
            <person name="Lindquist E.A."/>
            <person name="Lipzen A."/>
            <person name="Lundell T."/>
            <person name="Morin E."/>
            <person name="Murat C."/>
            <person name="Riley R."/>
            <person name="Ohm R."/>
            <person name="Sun H."/>
            <person name="Tunlid A."/>
            <person name="Henrissat B."/>
            <person name="Grigoriev I.V."/>
            <person name="Hibbett D.S."/>
            <person name="Martin F."/>
        </authorList>
    </citation>
    <scope>NUCLEOTIDE SEQUENCE [LARGE SCALE GENOMIC DNA]</scope>
    <source>
        <strain evidence="3">Foug A</strain>
    </source>
</reference>
<dbReference type="AlphaFoldDB" id="A0A0C3AP12"/>
<dbReference type="InParanoid" id="A0A0C3AP12"/>
<evidence type="ECO:0000313" key="3">
    <source>
        <dbReference type="Proteomes" id="UP000053989"/>
    </source>
</evidence>
<dbReference type="HOGENOM" id="CLU_3033673_0_0_1"/>
<evidence type="ECO:0000256" key="1">
    <source>
        <dbReference type="SAM" id="MobiDB-lite"/>
    </source>
</evidence>
<accession>A0A0C3AP12</accession>
<feature type="compositionally biased region" description="Basic and acidic residues" evidence="1">
    <location>
        <begin position="21"/>
        <end position="31"/>
    </location>
</feature>
<protein>
    <submittedName>
        <fullName evidence="2">Uncharacterized protein</fullName>
    </submittedName>
</protein>
<dbReference type="EMBL" id="KN822016">
    <property type="protein sequence ID" value="KIM66697.1"/>
    <property type="molecule type" value="Genomic_DNA"/>
</dbReference>
<evidence type="ECO:0000313" key="2">
    <source>
        <dbReference type="EMBL" id="KIM66697.1"/>
    </source>
</evidence>
<sequence length="55" mass="6357">MKKFGHHDEYDSRSSTLSTYPEHESLPIERDPRLEPHVNKLIPTGANLKLFLLPT</sequence>
<dbReference type="Proteomes" id="UP000053989">
    <property type="component" value="Unassembled WGS sequence"/>
</dbReference>
<name>A0A0C3AP12_9AGAM</name>